<comment type="similarity">
    <text evidence="1">Belongs to the FlgM family.</text>
</comment>
<name>A0A7V0I9S4_DESA2</name>
<dbReference type="AlphaFoldDB" id="A0A7V0I9S4"/>
<dbReference type="Pfam" id="PF04316">
    <property type="entry name" value="FlgM"/>
    <property type="match status" value="1"/>
</dbReference>
<gene>
    <name evidence="10" type="primary">flgM</name>
    <name evidence="10" type="ORF">ENF30_01015</name>
</gene>
<dbReference type="NCBIfam" id="TIGR03824">
    <property type="entry name" value="FlgM_jcvi"/>
    <property type="match status" value="1"/>
</dbReference>
<evidence type="ECO:0000259" key="9">
    <source>
        <dbReference type="Pfam" id="PF04316"/>
    </source>
</evidence>
<keyword evidence="10" id="KW-0969">Cilium</keyword>
<dbReference type="Proteomes" id="UP000885706">
    <property type="component" value="Unassembled WGS sequence"/>
</dbReference>
<protein>
    <recommendedName>
        <fullName evidence="2">Negative regulator of flagellin synthesis</fullName>
    </recommendedName>
    <alternativeName>
        <fullName evidence="8">Anti-sigma-28 factor</fullName>
    </alternativeName>
</protein>
<evidence type="ECO:0000256" key="2">
    <source>
        <dbReference type="ARBA" id="ARBA00017823"/>
    </source>
</evidence>
<comment type="caution">
    <text evidence="10">The sequence shown here is derived from an EMBL/GenBank/DDBJ whole genome shotgun (WGS) entry which is preliminary data.</text>
</comment>
<dbReference type="GO" id="GO:0045892">
    <property type="term" value="P:negative regulation of DNA-templated transcription"/>
    <property type="evidence" value="ECO:0007669"/>
    <property type="project" value="InterPro"/>
</dbReference>
<evidence type="ECO:0000256" key="8">
    <source>
        <dbReference type="ARBA" id="ARBA00030117"/>
    </source>
</evidence>
<keyword evidence="10" id="KW-0282">Flagellum</keyword>
<dbReference type="InterPro" id="IPR007412">
    <property type="entry name" value="FlgM"/>
</dbReference>
<sequence>MKISKKVIGSNVAYLEQLKKLQEKVDVKQTSKVLSHKIQEKVEISSKAKELQRLKRMLQEIPAVRKKKVAEIKEALRKGTYQINNKKVAEKVLKEGLLNIIKG</sequence>
<proteinExistence type="inferred from homology"/>
<keyword evidence="4" id="KW-1005">Bacterial flagellum biogenesis</keyword>
<dbReference type="InterPro" id="IPR035890">
    <property type="entry name" value="Anti-sigma-28_factor_FlgM_sf"/>
</dbReference>
<evidence type="ECO:0000256" key="1">
    <source>
        <dbReference type="ARBA" id="ARBA00005322"/>
    </source>
</evidence>
<dbReference type="EMBL" id="DQWQ01000049">
    <property type="protein sequence ID" value="HDD35359.1"/>
    <property type="molecule type" value="Genomic_DNA"/>
</dbReference>
<reference evidence="10" key="1">
    <citation type="journal article" date="2020" name="mSystems">
        <title>Genome- and Community-Level Interaction Insights into Carbon Utilization and Element Cycling Functions of Hydrothermarchaeota in Hydrothermal Sediment.</title>
        <authorList>
            <person name="Zhou Z."/>
            <person name="Liu Y."/>
            <person name="Xu W."/>
            <person name="Pan J."/>
            <person name="Luo Z.H."/>
            <person name="Li M."/>
        </authorList>
    </citation>
    <scope>NUCLEOTIDE SEQUENCE [LARGE SCALE GENOMIC DNA]</scope>
    <source>
        <strain evidence="10">HyVt-113</strain>
    </source>
</reference>
<dbReference type="GO" id="GO:0044781">
    <property type="term" value="P:bacterial-type flagellum organization"/>
    <property type="evidence" value="ECO:0007669"/>
    <property type="project" value="UniProtKB-KW"/>
</dbReference>
<keyword evidence="6" id="KW-0804">Transcription</keyword>
<evidence type="ECO:0000256" key="3">
    <source>
        <dbReference type="ARBA" id="ARBA00022491"/>
    </source>
</evidence>
<evidence type="ECO:0000256" key="6">
    <source>
        <dbReference type="ARBA" id="ARBA00023163"/>
    </source>
</evidence>
<organism evidence="10">
    <name type="scientific">Desulfofervidus auxilii</name>
    <dbReference type="NCBI Taxonomy" id="1621989"/>
    <lineage>
        <taxon>Bacteria</taxon>
        <taxon>Pseudomonadati</taxon>
        <taxon>Thermodesulfobacteriota</taxon>
        <taxon>Candidatus Desulfofervidia</taxon>
        <taxon>Candidatus Desulfofervidales</taxon>
        <taxon>Candidatus Desulfofervidaceae</taxon>
        <taxon>Candidatus Desulfofervidus</taxon>
    </lineage>
</organism>
<keyword evidence="10" id="KW-0966">Cell projection</keyword>
<comment type="function">
    <text evidence="7">Responsible for the coupling of flagellin expression to flagellar assembly by preventing expression of the flagellin genes when a component of the middle class of proteins is defective. It negatively regulates flagellar genes by inhibiting the activity of FliA by directly binding to FliA.</text>
</comment>
<accession>A0A7V0I9S4</accession>
<keyword evidence="5" id="KW-0805">Transcription regulation</keyword>
<dbReference type="SUPFAM" id="SSF101498">
    <property type="entry name" value="Anti-sigma factor FlgM"/>
    <property type="match status" value="1"/>
</dbReference>
<keyword evidence="3" id="KW-0678">Repressor</keyword>
<evidence type="ECO:0000256" key="5">
    <source>
        <dbReference type="ARBA" id="ARBA00023015"/>
    </source>
</evidence>
<evidence type="ECO:0000313" key="10">
    <source>
        <dbReference type="EMBL" id="HDD35359.1"/>
    </source>
</evidence>
<feature type="domain" description="Anti-sigma-28 factor FlgM C-terminal" evidence="9">
    <location>
        <begin position="41"/>
        <end position="93"/>
    </location>
</feature>
<evidence type="ECO:0000256" key="4">
    <source>
        <dbReference type="ARBA" id="ARBA00022795"/>
    </source>
</evidence>
<dbReference type="InterPro" id="IPR031316">
    <property type="entry name" value="FlgM_C"/>
</dbReference>
<evidence type="ECO:0000256" key="7">
    <source>
        <dbReference type="ARBA" id="ARBA00024739"/>
    </source>
</evidence>